<evidence type="ECO:0000313" key="1">
    <source>
        <dbReference type="EMBL" id="GCE64062.1"/>
    </source>
</evidence>
<reference evidence="1 2" key="1">
    <citation type="submission" date="2019-01" db="EMBL/GenBank/DDBJ databases">
        <title>Draft genome sequences of Candidatus Mycoplasma haemohominis SWG34-3 identified from a patient with pyrexia, anemia and liver dysfunction.</title>
        <authorList>
            <person name="Sekizuka T."/>
            <person name="Hattori N."/>
            <person name="Katano H."/>
            <person name="Takuma T."/>
            <person name="Ito T."/>
            <person name="Arai N."/>
            <person name="Yanai R."/>
            <person name="Ishii S."/>
            <person name="Miura Y."/>
            <person name="Tokunaga T."/>
            <person name="Watanabe H."/>
            <person name="Nomura N."/>
            <person name="Eguchi J."/>
            <person name="Arai T."/>
            <person name="Hasegawa H."/>
            <person name="Nakamaki T."/>
            <person name="Wakita T."/>
            <person name="Niki Y."/>
            <person name="Kuroda M."/>
        </authorList>
    </citation>
    <scope>NUCLEOTIDE SEQUENCE [LARGE SCALE GENOMIC DNA]</scope>
    <source>
        <strain evidence="1">SWG34-3</strain>
    </source>
</reference>
<evidence type="ECO:0000313" key="2">
    <source>
        <dbReference type="Proteomes" id="UP000324831"/>
    </source>
</evidence>
<gene>
    <name evidence="1" type="ORF">MHSWG343_10700</name>
</gene>
<accession>A0A478FRK7</accession>
<proteinExistence type="predicted"/>
<comment type="caution">
    <text evidence="1">The sequence shown here is derived from an EMBL/GenBank/DDBJ whole genome shotgun (WGS) entry which is preliminary data.</text>
</comment>
<organism evidence="1 2">
    <name type="scientific">Candidatus Mycoplasma haematohominis</name>
    <dbReference type="NCBI Taxonomy" id="1494318"/>
    <lineage>
        <taxon>Bacteria</taxon>
        <taxon>Bacillati</taxon>
        <taxon>Mycoplasmatota</taxon>
        <taxon>Mollicutes</taxon>
        <taxon>Mycoplasmataceae</taxon>
        <taxon>Mycoplasma</taxon>
    </lineage>
</organism>
<dbReference type="AlphaFoldDB" id="A0A478FRK7"/>
<sequence length="282" mass="32597">MKGLVFGSLLAVTGFGGWLSFVVSERTAIKEQNLGFALFEIDKNVPTSKAIQNAGEDTFGYFFKHHFVDASNGENEEWWKWAYKNRYQFARIAFNSSDGYLSEEFKSVNDHNSLKSSCEKVYKKKLKTHDVDESSVIQKEEINLLEEIWLYCSTEGIFPITVEEDYEWDQEEEEEKDNNIHDTEEKINPNYQSRLVAISGNEKFWNNHAKTFFKQDVGKGSGNKATESEAGFSELYKKTGGDRTVKELKELCGRNYEKFREASSKDKIIKETIMFCSLRSFE</sequence>
<name>A0A478FRK7_9MOLU</name>
<dbReference type="Proteomes" id="UP000324831">
    <property type="component" value="Unassembled WGS sequence"/>
</dbReference>
<dbReference type="EMBL" id="BIMN01000011">
    <property type="protein sequence ID" value="GCE64062.1"/>
    <property type="molecule type" value="Genomic_DNA"/>
</dbReference>
<protein>
    <submittedName>
        <fullName evidence="1">Uncharacterized protein</fullName>
    </submittedName>
</protein>